<dbReference type="Proteomes" id="UP000184050">
    <property type="component" value="Unassembled WGS sequence"/>
</dbReference>
<dbReference type="InterPro" id="IPR026341">
    <property type="entry name" value="T9SS_type_B"/>
</dbReference>
<gene>
    <name evidence="3" type="ORF">SAMN05444280_13921</name>
</gene>
<accession>A0A1M6N4X6</accession>
<dbReference type="AlphaFoldDB" id="A0A1M6N4X6"/>
<dbReference type="Pfam" id="PF13585">
    <property type="entry name" value="CHU_C"/>
    <property type="match status" value="1"/>
</dbReference>
<dbReference type="InterPro" id="IPR013783">
    <property type="entry name" value="Ig-like_fold"/>
</dbReference>
<evidence type="ECO:0000313" key="3">
    <source>
        <dbReference type="EMBL" id="SHJ90744.1"/>
    </source>
</evidence>
<dbReference type="SMART" id="SM00089">
    <property type="entry name" value="PKD"/>
    <property type="match status" value="1"/>
</dbReference>
<dbReference type="InterPro" id="IPR022409">
    <property type="entry name" value="PKD/Chitinase_dom"/>
</dbReference>
<protein>
    <submittedName>
        <fullName evidence="3">Gliding motility-associated C-terminal domain-containing protein</fullName>
    </submittedName>
</protein>
<dbReference type="Gene3D" id="2.60.40.10">
    <property type="entry name" value="Immunoglobulins"/>
    <property type="match status" value="1"/>
</dbReference>
<sequence>MKKKSYITLLFSALFFLNAPFAMAQISAPGSVGSTPTQYPAFQETDSIFVFCTENENQQLAELQASTDLEGTKTFLWEKYSNETGTFEFYFSESTEATESMISALEDGGYRATITQGETTTIYRAWVFNSWYAASANVTDSNCESFKLISDFNSPELNYYDLEDNSELQVFKDVNVEWKEGQTTIASVQNPQLFNPPPRDTEYTFSVYDQFGCETTTTTTYESIVTKADFSVDPQNGEAPLTVTFNNQSENGDPDQYEWFFYRDLDQIKRESENSDQPVDSIMIVAYDENPVYTFENSGTYNIKLVSKKVSATDSNTFLTCVDTAYIEDYIVVDTSFVAVPNVFTPNGDGTNDEFIVKYWSMQSIKISIFNRWGKRIHFWESNNVQGFEDTYLETVWDGRLGGRFASPGVYYYAVEGMGRDGEKRKKHGFFHLFRGKD</sequence>
<dbReference type="RefSeq" id="WP_073173197.1">
    <property type="nucleotide sequence ID" value="NZ_FQZE01000039.1"/>
</dbReference>
<feature type="chain" id="PRO_5013133319" evidence="1">
    <location>
        <begin position="25"/>
        <end position="438"/>
    </location>
</feature>
<dbReference type="SUPFAM" id="SSF49299">
    <property type="entry name" value="PKD domain"/>
    <property type="match status" value="1"/>
</dbReference>
<reference evidence="3 4" key="1">
    <citation type="submission" date="2016-11" db="EMBL/GenBank/DDBJ databases">
        <authorList>
            <person name="Jaros S."/>
            <person name="Januszkiewicz K."/>
            <person name="Wedrychowicz H."/>
        </authorList>
    </citation>
    <scope>NUCLEOTIDE SEQUENCE [LARGE SCALE GENOMIC DNA]</scope>
    <source>
        <strain evidence="3 4">DSM 27063</strain>
    </source>
</reference>
<keyword evidence="4" id="KW-1185">Reference proteome</keyword>
<evidence type="ECO:0000259" key="2">
    <source>
        <dbReference type="SMART" id="SM00089"/>
    </source>
</evidence>
<dbReference type="InterPro" id="IPR035986">
    <property type="entry name" value="PKD_dom_sf"/>
</dbReference>
<dbReference type="EMBL" id="FQZE01000039">
    <property type="protein sequence ID" value="SHJ90744.1"/>
    <property type="molecule type" value="Genomic_DNA"/>
</dbReference>
<organism evidence="3 4">
    <name type="scientific">Tangfeifania diversioriginum</name>
    <dbReference type="NCBI Taxonomy" id="1168035"/>
    <lineage>
        <taxon>Bacteria</taxon>
        <taxon>Pseudomonadati</taxon>
        <taxon>Bacteroidota</taxon>
        <taxon>Bacteroidia</taxon>
        <taxon>Marinilabiliales</taxon>
        <taxon>Prolixibacteraceae</taxon>
        <taxon>Tangfeifania</taxon>
    </lineage>
</organism>
<proteinExistence type="predicted"/>
<dbReference type="OrthoDB" id="1123245at2"/>
<evidence type="ECO:0000256" key="1">
    <source>
        <dbReference type="SAM" id="SignalP"/>
    </source>
</evidence>
<name>A0A1M6N4X6_9BACT</name>
<dbReference type="NCBIfam" id="TIGR04131">
    <property type="entry name" value="Bac_Flav_CTERM"/>
    <property type="match status" value="1"/>
</dbReference>
<dbReference type="STRING" id="1168035.SAMN05444280_13921"/>
<feature type="signal peptide" evidence="1">
    <location>
        <begin position="1"/>
        <end position="24"/>
    </location>
</feature>
<keyword evidence="1" id="KW-0732">Signal</keyword>
<evidence type="ECO:0000313" key="4">
    <source>
        <dbReference type="Proteomes" id="UP000184050"/>
    </source>
</evidence>
<feature type="domain" description="PKD/Chitinase" evidence="2">
    <location>
        <begin position="227"/>
        <end position="325"/>
    </location>
</feature>